<dbReference type="CDD" id="cd03801">
    <property type="entry name" value="GT4_PimA-like"/>
    <property type="match status" value="1"/>
</dbReference>
<evidence type="ECO:0000259" key="1">
    <source>
        <dbReference type="Pfam" id="PF00534"/>
    </source>
</evidence>
<sequence length="362" mass="39907">MKIAFYAPLKSPDHPVPSGDRLMARQLWKALERGGHEVKLVSDLRSFSATPDVPEELIRQARDESERIATDFAKNGKPDLWFCYHPYYKSPDLLGPALCQQHGIAYVTAESSYSQRRNIGGWARSQQKVLEGIRLAKVNICLTQRDRQGLLHAQPDARCAYVPPFIDTEPFLTVQPEPVPGNLVTIAMMRAGDKLSSYEALAKALKRLAAEEWTLTVVGDGPVAEAVRELFAPLGERVRFDGQLPPDKIVSVLKTGALYLWPGHGEAYGLAYLEAQAAGLAVVAEGVAGVPEVVHHKVSGLLTAPGDTDAYANAIRQLLRDDKYRKQLSENARHMAQERHSLDAASRDINRILAEALECGNE</sequence>
<keyword evidence="2" id="KW-0328">Glycosyltransferase</keyword>
<feature type="domain" description="Glycosyl transferase family 1" evidence="1">
    <location>
        <begin position="192"/>
        <end position="334"/>
    </location>
</feature>
<dbReference type="Proteomes" id="UP001597322">
    <property type="component" value="Unassembled WGS sequence"/>
</dbReference>
<dbReference type="InterPro" id="IPR050194">
    <property type="entry name" value="Glycosyltransferase_grp1"/>
</dbReference>
<proteinExistence type="predicted"/>
<dbReference type="InterPro" id="IPR001296">
    <property type="entry name" value="Glyco_trans_1"/>
</dbReference>
<comment type="caution">
    <text evidence="2">The sequence shown here is derived from an EMBL/GenBank/DDBJ whole genome shotgun (WGS) entry which is preliminary data.</text>
</comment>
<dbReference type="PANTHER" id="PTHR45947">
    <property type="entry name" value="SULFOQUINOVOSYL TRANSFERASE SQD2"/>
    <property type="match status" value="1"/>
</dbReference>
<keyword evidence="3" id="KW-1185">Reference proteome</keyword>
<evidence type="ECO:0000313" key="3">
    <source>
        <dbReference type="Proteomes" id="UP001597322"/>
    </source>
</evidence>
<name>A0ABW4M224_9HYPH</name>
<evidence type="ECO:0000313" key="2">
    <source>
        <dbReference type="EMBL" id="MFD1744959.1"/>
    </source>
</evidence>
<organism evidence="2 3">
    <name type="scientific">Rhizobium helianthi</name>
    <dbReference type="NCBI Taxonomy" id="1132695"/>
    <lineage>
        <taxon>Bacteria</taxon>
        <taxon>Pseudomonadati</taxon>
        <taxon>Pseudomonadota</taxon>
        <taxon>Alphaproteobacteria</taxon>
        <taxon>Hyphomicrobiales</taxon>
        <taxon>Rhizobiaceae</taxon>
        <taxon>Rhizobium/Agrobacterium group</taxon>
        <taxon>Rhizobium</taxon>
    </lineage>
</organism>
<dbReference type="Pfam" id="PF00534">
    <property type="entry name" value="Glycos_transf_1"/>
    <property type="match status" value="1"/>
</dbReference>
<dbReference type="GO" id="GO:0016757">
    <property type="term" value="F:glycosyltransferase activity"/>
    <property type="evidence" value="ECO:0007669"/>
    <property type="project" value="UniProtKB-KW"/>
</dbReference>
<dbReference type="PANTHER" id="PTHR45947:SF3">
    <property type="entry name" value="SULFOQUINOVOSYL TRANSFERASE SQD2"/>
    <property type="match status" value="1"/>
</dbReference>
<gene>
    <name evidence="2" type="ORF">ACFSE1_05730</name>
</gene>
<dbReference type="Gene3D" id="3.40.50.2000">
    <property type="entry name" value="Glycogen Phosphorylase B"/>
    <property type="match status" value="2"/>
</dbReference>
<accession>A0ABW4M224</accession>
<dbReference type="RefSeq" id="WP_377397692.1">
    <property type="nucleotide sequence ID" value="NZ_JBHUEQ010000006.1"/>
</dbReference>
<reference evidence="3" key="1">
    <citation type="journal article" date="2019" name="Int. J. Syst. Evol. Microbiol.">
        <title>The Global Catalogue of Microorganisms (GCM) 10K type strain sequencing project: providing services to taxonomists for standard genome sequencing and annotation.</title>
        <authorList>
            <consortium name="The Broad Institute Genomics Platform"/>
            <consortium name="The Broad Institute Genome Sequencing Center for Infectious Disease"/>
            <person name="Wu L."/>
            <person name="Ma J."/>
        </authorList>
    </citation>
    <scope>NUCLEOTIDE SEQUENCE [LARGE SCALE GENOMIC DNA]</scope>
    <source>
        <strain evidence="3">CG52</strain>
    </source>
</reference>
<dbReference type="EMBL" id="JBHUEQ010000006">
    <property type="protein sequence ID" value="MFD1744959.1"/>
    <property type="molecule type" value="Genomic_DNA"/>
</dbReference>
<protein>
    <submittedName>
        <fullName evidence="2">Glycosyltransferase family 4 protein</fullName>
        <ecNumber evidence="2">2.4.-.-</ecNumber>
    </submittedName>
</protein>
<dbReference type="SUPFAM" id="SSF53756">
    <property type="entry name" value="UDP-Glycosyltransferase/glycogen phosphorylase"/>
    <property type="match status" value="1"/>
</dbReference>
<dbReference type="EC" id="2.4.-.-" evidence="2"/>
<keyword evidence="2" id="KW-0808">Transferase</keyword>